<gene>
    <name evidence="3" type="ORF">AOA14_14960</name>
</gene>
<dbReference type="Proteomes" id="UP000076234">
    <property type="component" value="Chromosome"/>
</dbReference>
<dbReference type="InterPro" id="IPR007569">
    <property type="entry name" value="DUF559"/>
</dbReference>
<dbReference type="PANTHER" id="PTHR38590:SF1">
    <property type="entry name" value="BLL0828 PROTEIN"/>
    <property type="match status" value="1"/>
</dbReference>
<dbReference type="KEGG" id="ster:AOA14_14960"/>
<dbReference type="RefSeq" id="WP_062902372.1">
    <property type="nucleotide sequence ID" value="NZ_CP013342.1"/>
</dbReference>
<proteinExistence type="predicted"/>
<feature type="domain" description="DUF559" evidence="2">
    <location>
        <begin position="9"/>
        <end position="114"/>
    </location>
</feature>
<feature type="region of interest" description="Disordered" evidence="1">
    <location>
        <begin position="123"/>
        <end position="148"/>
    </location>
</feature>
<evidence type="ECO:0000256" key="1">
    <source>
        <dbReference type="SAM" id="MobiDB-lite"/>
    </source>
</evidence>
<dbReference type="EMBL" id="CP013342">
    <property type="protein sequence ID" value="AMU95911.1"/>
    <property type="molecule type" value="Genomic_DNA"/>
</dbReference>
<dbReference type="Gene3D" id="3.40.960.10">
    <property type="entry name" value="VSR Endonuclease"/>
    <property type="match status" value="1"/>
</dbReference>
<evidence type="ECO:0000313" key="4">
    <source>
        <dbReference type="Proteomes" id="UP000076234"/>
    </source>
</evidence>
<dbReference type="PANTHER" id="PTHR38590">
    <property type="entry name" value="BLL0828 PROTEIN"/>
    <property type="match status" value="1"/>
</dbReference>
<name>A0A142W1M2_9SPHN</name>
<dbReference type="SUPFAM" id="SSF52980">
    <property type="entry name" value="Restriction endonuclease-like"/>
    <property type="match status" value="1"/>
</dbReference>
<accession>A0A142W1M2</accession>
<evidence type="ECO:0000259" key="2">
    <source>
        <dbReference type="Pfam" id="PF04480"/>
    </source>
</evidence>
<organism evidence="3 4">
    <name type="scientific">Sphingopyxis terrae subsp. terrae NBRC 15098</name>
    <dbReference type="NCBI Taxonomy" id="1219058"/>
    <lineage>
        <taxon>Bacteria</taxon>
        <taxon>Pseudomonadati</taxon>
        <taxon>Pseudomonadota</taxon>
        <taxon>Alphaproteobacteria</taxon>
        <taxon>Sphingomonadales</taxon>
        <taxon>Sphingomonadaceae</taxon>
        <taxon>Sphingopyxis</taxon>
    </lineage>
</organism>
<evidence type="ECO:0000313" key="3">
    <source>
        <dbReference type="EMBL" id="AMU95911.1"/>
    </source>
</evidence>
<reference evidence="3 4" key="2">
    <citation type="journal article" date="2016" name="Genome Announc.">
        <title>Complete Genome Sequence of Sphingopyxis terrae Strain 203-1 (NBRC 111660), a Polyethylene Glycol Degrader.</title>
        <authorList>
            <person name="Ohtsubo Y."/>
            <person name="Nonoyama S."/>
            <person name="Nagata Y."/>
            <person name="Numata M."/>
            <person name="Tsuchikane K."/>
            <person name="Hosoyama A."/>
            <person name="Yamazoe A."/>
            <person name="Tsuda M."/>
            <person name="Fujita N."/>
            <person name="Kawai F."/>
        </authorList>
    </citation>
    <scope>NUCLEOTIDE SEQUENCE [LARGE SCALE GENOMIC DNA]</scope>
    <source>
        <strain evidence="3 4">203-1</strain>
    </source>
</reference>
<dbReference type="InterPro" id="IPR011335">
    <property type="entry name" value="Restrct_endonuc-II-like"/>
</dbReference>
<protein>
    <recommendedName>
        <fullName evidence="2">DUF559 domain-containing protein</fullName>
    </recommendedName>
</protein>
<dbReference type="STRING" id="1219058.AOA14_14960"/>
<sequence length="148" mass="16761">MITGPRDTLKRARKLRSEMSLPERMLWRVLRERPGGFKIRRQHPAGIYILDFYCPAVRLAIEVDGRAHDGEKAARSDAARSDFLKSQHVATLRVPATVIMTSLESAMARIVDVCKERAMKIKERQGKSPVPLHHPADGPPPRFGEDRL</sequence>
<dbReference type="CDD" id="cd01038">
    <property type="entry name" value="Endonuclease_DUF559"/>
    <property type="match status" value="1"/>
</dbReference>
<dbReference type="Pfam" id="PF04480">
    <property type="entry name" value="DUF559"/>
    <property type="match status" value="1"/>
</dbReference>
<dbReference type="InterPro" id="IPR047216">
    <property type="entry name" value="Endonuclease_DUF559_bact"/>
</dbReference>
<reference evidence="4" key="1">
    <citation type="submission" date="2015-11" db="EMBL/GenBank/DDBJ databases">
        <title>Complete genome sequence of a polyethylene glycol-degrading strain Sphingopyxis terrae strain 203-1 (NBRC 15098).</title>
        <authorList>
            <person name="Yoshiyuki O."/>
            <person name="Shouta N."/>
            <person name="Nagata Y."/>
            <person name="Numata M."/>
            <person name="Tsuchikane K."/>
            <person name="Hosoyama A."/>
            <person name="Yamazoe A."/>
            <person name="Tsuda M."/>
            <person name="Fujita N."/>
            <person name="Kawai F."/>
        </authorList>
    </citation>
    <scope>NUCLEOTIDE SEQUENCE [LARGE SCALE GENOMIC DNA]</scope>
    <source>
        <strain evidence="4">203-1</strain>
    </source>
</reference>
<dbReference type="AlphaFoldDB" id="A0A142W1M2"/>